<evidence type="ECO:0000256" key="11">
    <source>
        <dbReference type="ARBA" id="ARBA00022829"/>
    </source>
</evidence>
<protein>
    <recommendedName>
        <fullName evidence="5">DASH complex subunit DAD2</fullName>
    </recommendedName>
    <alternativeName>
        <fullName evidence="17">Outer kinetochore protein DAD2</fullName>
    </alternativeName>
</protein>
<keyword evidence="9" id="KW-0493">Microtubule</keyword>
<proteinExistence type="inferred from homology"/>
<keyword evidence="11" id="KW-0159">Chromosome partition</keyword>
<dbReference type="GeneID" id="19198254"/>
<keyword evidence="20" id="KW-1185">Reference proteome</keyword>
<gene>
    <name evidence="19" type="ORF">CONPUDRAFT_100864</name>
</gene>
<dbReference type="OMA" id="QWPKMFQ"/>
<name>A0A5M3MTT4_CONPW</name>
<dbReference type="PANTHER" id="PTHR28036:SF1">
    <property type="entry name" value="DASH COMPLEX SUBUNIT DAD2"/>
    <property type="match status" value="1"/>
</dbReference>
<comment type="similarity">
    <text evidence="4">Belongs to the DASH complex DAD2 family.</text>
</comment>
<keyword evidence="15" id="KW-0131">Cell cycle</keyword>
<evidence type="ECO:0000256" key="18">
    <source>
        <dbReference type="SAM" id="MobiDB-lite"/>
    </source>
</evidence>
<dbReference type="GO" id="GO:0008608">
    <property type="term" value="P:attachment of spindle microtubules to kinetochore"/>
    <property type="evidence" value="ECO:0007669"/>
    <property type="project" value="TreeGrafter"/>
</dbReference>
<evidence type="ECO:0000313" key="20">
    <source>
        <dbReference type="Proteomes" id="UP000053558"/>
    </source>
</evidence>
<dbReference type="AlphaFoldDB" id="A0A5M3MTT4"/>
<evidence type="ECO:0000256" key="2">
    <source>
        <dbReference type="ARBA" id="ARBA00004186"/>
    </source>
</evidence>
<dbReference type="GO" id="GO:0042729">
    <property type="term" value="C:DASH complex"/>
    <property type="evidence" value="ECO:0007669"/>
    <property type="project" value="InterPro"/>
</dbReference>
<feature type="non-terminal residue" evidence="19">
    <location>
        <position position="1"/>
    </location>
</feature>
<dbReference type="Pfam" id="PF08654">
    <property type="entry name" value="DASH_Dad2"/>
    <property type="match status" value="1"/>
</dbReference>
<dbReference type="PANTHER" id="PTHR28036">
    <property type="entry name" value="DASH COMPLEX SUBUNIT DAD2"/>
    <property type="match status" value="1"/>
</dbReference>
<keyword evidence="16" id="KW-0137">Centromere</keyword>
<evidence type="ECO:0000256" key="16">
    <source>
        <dbReference type="ARBA" id="ARBA00023328"/>
    </source>
</evidence>
<evidence type="ECO:0000313" key="19">
    <source>
        <dbReference type="EMBL" id="EIW82568.1"/>
    </source>
</evidence>
<dbReference type="InterPro" id="IPR013963">
    <property type="entry name" value="DASH_Dad2"/>
</dbReference>
<evidence type="ECO:0000256" key="14">
    <source>
        <dbReference type="ARBA" id="ARBA00023242"/>
    </source>
</evidence>
<evidence type="ECO:0000256" key="7">
    <source>
        <dbReference type="ARBA" id="ARBA00022490"/>
    </source>
</evidence>
<dbReference type="GO" id="GO:0051301">
    <property type="term" value="P:cell division"/>
    <property type="evidence" value="ECO:0007669"/>
    <property type="project" value="UniProtKB-KW"/>
</dbReference>
<reference evidence="20" key="1">
    <citation type="journal article" date="2012" name="Science">
        <title>The Paleozoic origin of enzymatic lignin decomposition reconstructed from 31 fungal genomes.</title>
        <authorList>
            <person name="Floudas D."/>
            <person name="Binder M."/>
            <person name="Riley R."/>
            <person name="Barry K."/>
            <person name="Blanchette R.A."/>
            <person name="Henrissat B."/>
            <person name="Martinez A.T."/>
            <person name="Otillar R."/>
            <person name="Spatafora J.W."/>
            <person name="Yadav J.S."/>
            <person name="Aerts A."/>
            <person name="Benoit I."/>
            <person name="Boyd A."/>
            <person name="Carlson A."/>
            <person name="Copeland A."/>
            <person name="Coutinho P.M."/>
            <person name="de Vries R.P."/>
            <person name="Ferreira P."/>
            <person name="Findley K."/>
            <person name="Foster B."/>
            <person name="Gaskell J."/>
            <person name="Glotzer D."/>
            <person name="Gorecki P."/>
            <person name="Heitman J."/>
            <person name="Hesse C."/>
            <person name="Hori C."/>
            <person name="Igarashi K."/>
            <person name="Jurgens J.A."/>
            <person name="Kallen N."/>
            <person name="Kersten P."/>
            <person name="Kohler A."/>
            <person name="Kuees U."/>
            <person name="Kumar T.K.A."/>
            <person name="Kuo A."/>
            <person name="LaButti K."/>
            <person name="Larrondo L.F."/>
            <person name="Lindquist E."/>
            <person name="Ling A."/>
            <person name="Lombard V."/>
            <person name="Lucas S."/>
            <person name="Lundell T."/>
            <person name="Martin R."/>
            <person name="McLaughlin D.J."/>
            <person name="Morgenstern I."/>
            <person name="Morin E."/>
            <person name="Murat C."/>
            <person name="Nagy L.G."/>
            <person name="Nolan M."/>
            <person name="Ohm R.A."/>
            <person name="Patyshakuliyeva A."/>
            <person name="Rokas A."/>
            <person name="Ruiz-Duenas F.J."/>
            <person name="Sabat G."/>
            <person name="Salamov A."/>
            <person name="Samejima M."/>
            <person name="Schmutz J."/>
            <person name="Slot J.C."/>
            <person name="St John F."/>
            <person name="Stenlid J."/>
            <person name="Sun H."/>
            <person name="Sun S."/>
            <person name="Syed K."/>
            <person name="Tsang A."/>
            <person name="Wiebenga A."/>
            <person name="Young D."/>
            <person name="Pisabarro A."/>
            <person name="Eastwood D.C."/>
            <person name="Martin F."/>
            <person name="Cullen D."/>
            <person name="Grigoriev I.V."/>
            <person name="Hibbett D.S."/>
        </authorList>
    </citation>
    <scope>NUCLEOTIDE SEQUENCE [LARGE SCALE GENOMIC DNA]</scope>
    <source>
        <strain evidence="20">RWD-64-598 SS2</strain>
    </source>
</reference>
<dbReference type="GO" id="GO:1990023">
    <property type="term" value="C:mitotic spindle midzone"/>
    <property type="evidence" value="ECO:0007669"/>
    <property type="project" value="TreeGrafter"/>
</dbReference>
<organism evidence="19 20">
    <name type="scientific">Coniophora puteana (strain RWD-64-598)</name>
    <name type="common">Brown rot fungus</name>
    <dbReference type="NCBI Taxonomy" id="741705"/>
    <lineage>
        <taxon>Eukaryota</taxon>
        <taxon>Fungi</taxon>
        <taxon>Dikarya</taxon>
        <taxon>Basidiomycota</taxon>
        <taxon>Agaricomycotina</taxon>
        <taxon>Agaricomycetes</taxon>
        <taxon>Agaricomycetidae</taxon>
        <taxon>Boletales</taxon>
        <taxon>Coniophorineae</taxon>
        <taxon>Coniophoraceae</taxon>
        <taxon>Coniophora</taxon>
    </lineage>
</organism>
<evidence type="ECO:0000256" key="5">
    <source>
        <dbReference type="ARBA" id="ARBA00020260"/>
    </source>
</evidence>
<keyword evidence="12" id="KW-0995">Kinetochore</keyword>
<evidence type="ECO:0000256" key="15">
    <source>
        <dbReference type="ARBA" id="ARBA00023306"/>
    </source>
</evidence>
<keyword evidence="8" id="KW-0132">Cell division</keyword>
<evidence type="ECO:0000256" key="3">
    <source>
        <dbReference type="ARBA" id="ARBA00004629"/>
    </source>
</evidence>
<dbReference type="GO" id="GO:0044732">
    <property type="term" value="C:mitotic spindle pole body"/>
    <property type="evidence" value="ECO:0007669"/>
    <property type="project" value="TreeGrafter"/>
</dbReference>
<comment type="subcellular location">
    <subcellularLocation>
        <location evidence="3">Chromosome</location>
        <location evidence="3">Centromere</location>
        <location evidence="3">Kinetochore</location>
    </subcellularLocation>
    <subcellularLocation>
        <location evidence="2">Cytoplasm</location>
        <location evidence="2">Cytoskeleton</location>
        <location evidence="2">Spindle</location>
    </subcellularLocation>
    <subcellularLocation>
        <location evidence="1">Nucleus</location>
    </subcellularLocation>
</comment>
<feature type="region of interest" description="Disordered" evidence="18">
    <location>
        <begin position="93"/>
        <end position="127"/>
    </location>
</feature>
<dbReference type="GO" id="GO:0005874">
    <property type="term" value="C:microtubule"/>
    <property type="evidence" value="ECO:0007669"/>
    <property type="project" value="UniProtKB-KW"/>
</dbReference>
<keyword evidence="14" id="KW-0539">Nucleus</keyword>
<evidence type="ECO:0000256" key="12">
    <source>
        <dbReference type="ARBA" id="ARBA00022838"/>
    </source>
</evidence>
<accession>A0A5M3MTT4</accession>
<evidence type="ECO:0000256" key="17">
    <source>
        <dbReference type="ARBA" id="ARBA00030568"/>
    </source>
</evidence>
<evidence type="ECO:0000256" key="6">
    <source>
        <dbReference type="ARBA" id="ARBA00022454"/>
    </source>
</evidence>
<feature type="region of interest" description="Disordered" evidence="18">
    <location>
        <begin position="1"/>
        <end position="25"/>
    </location>
</feature>
<evidence type="ECO:0000256" key="13">
    <source>
        <dbReference type="ARBA" id="ARBA00023212"/>
    </source>
</evidence>
<evidence type="ECO:0000256" key="4">
    <source>
        <dbReference type="ARBA" id="ARBA00005501"/>
    </source>
</evidence>
<evidence type="ECO:0000256" key="8">
    <source>
        <dbReference type="ARBA" id="ARBA00022618"/>
    </source>
</evidence>
<dbReference type="Proteomes" id="UP000053558">
    <property type="component" value="Unassembled WGS sequence"/>
</dbReference>
<dbReference type="GO" id="GO:0000278">
    <property type="term" value="P:mitotic cell cycle"/>
    <property type="evidence" value="ECO:0007669"/>
    <property type="project" value="InterPro"/>
</dbReference>
<keyword evidence="7" id="KW-0963">Cytoplasm</keyword>
<keyword evidence="6" id="KW-0158">Chromosome</keyword>
<dbReference type="RefSeq" id="XP_007766600.1">
    <property type="nucleotide sequence ID" value="XM_007768410.1"/>
</dbReference>
<evidence type="ECO:0000256" key="9">
    <source>
        <dbReference type="ARBA" id="ARBA00022701"/>
    </source>
</evidence>
<sequence length="127" mass="14026">MRQSVVPNRLSHAVPGTSQSNAASMTRLLEKKKEYEAVAALERASALFVKRMEGLGDDCELMADAGLVHGQVLEQWPQMFRILDLFLSQRKNMESPGDLDSEQTSLAAGERLVRIPIDDAQDDPKSA</sequence>
<dbReference type="EMBL" id="JH711576">
    <property type="protein sequence ID" value="EIW82568.1"/>
    <property type="molecule type" value="Genomic_DNA"/>
</dbReference>
<evidence type="ECO:0000256" key="1">
    <source>
        <dbReference type="ARBA" id="ARBA00004123"/>
    </source>
</evidence>
<feature type="compositionally biased region" description="Basic and acidic residues" evidence="18">
    <location>
        <begin position="111"/>
        <end position="127"/>
    </location>
</feature>
<keyword evidence="13" id="KW-0206">Cytoskeleton</keyword>
<keyword evidence="10" id="KW-0498">Mitosis</keyword>
<dbReference type="KEGG" id="cput:CONPUDRAFT_100864"/>
<evidence type="ECO:0000256" key="10">
    <source>
        <dbReference type="ARBA" id="ARBA00022776"/>
    </source>
</evidence>
<comment type="caution">
    <text evidence="19">The sequence shown here is derived from an EMBL/GenBank/DDBJ whole genome shotgun (WGS) entry which is preliminary data.</text>
</comment>
<dbReference type="OrthoDB" id="3230169at2759"/>